<dbReference type="GO" id="GO:0046872">
    <property type="term" value="F:metal ion binding"/>
    <property type="evidence" value="ECO:0007669"/>
    <property type="project" value="UniProtKB-KW"/>
</dbReference>
<feature type="region of interest" description="Disordered" evidence="7">
    <location>
        <begin position="388"/>
        <end position="471"/>
    </location>
</feature>
<keyword evidence="4" id="KW-0238">DNA-binding</keyword>
<reference evidence="9 10" key="1">
    <citation type="submission" date="2015-06" db="EMBL/GenBank/DDBJ databases">
        <title>Draft genome of the ant-associated black yeast Phialophora attae CBS 131958.</title>
        <authorList>
            <person name="Moreno L.F."/>
            <person name="Stielow B.J."/>
            <person name="de Hoog S."/>
            <person name="Vicente V.A."/>
            <person name="Weiss V.A."/>
            <person name="de Vries M."/>
            <person name="Cruz L.M."/>
            <person name="Souza E.M."/>
        </authorList>
    </citation>
    <scope>NUCLEOTIDE SEQUENCE [LARGE SCALE GENOMIC DNA]</scope>
    <source>
        <strain evidence="9 10">CBS 131958</strain>
    </source>
</reference>
<dbReference type="PANTHER" id="PTHR36206">
    <property type="entry name" value="ASPERCRYPTIN BIOSYNTHESIS CLUSTER-SPECIFIC TRANSCRIPTION REGULATOR ATNN-RELATED"/>
    <property type="match status" value="1"/>
</dbReference>
<feature type="domain" description="N-acetyltransferase" evidence="8">
    <location>
        <begin position="475"/>
        <end position="654"/>
    </location>
</feature>
<dbReference type="Proteomes" id="UP000038010">
    <property type="component" value="Unassembled WGS sequence"/>
</dbReference>
<evidence type="ECO:0000313" key="9">
    <source>
        <dbReference type="EMBL" id="KPI40518.1"/>
    </source>
</evidence>
<keyword evidence="5" id="KW-0804">Transcription</keyword>
<evidence type="ECO:0000256" key="5">
    <source>
        <dbReference type="ARBA" id="ARBA00023163"/>
    </source>
</evidence>
<evidence type="ECO:0000256" key="1">
    <source>
        <dbReference type="ARBA" id="ARBA00022723"/>
    </source>
</evidence>
<dbReference type="OrthoDB" id="2593732at2759"/>
<name>A0A0N0NMM3_9EURO</name>
<dbReference type="GO" id="GO:0003677">
    <property type="term" value="F:DNA binding"/>
    <property type="evidence" value="ECO:0007669"/>
    <property type="project" value="UniProtKB-KW"/>
</dbReference>
<dbReference type="SUPFAM" id="SSF55729">
    <property type="entry name" value="Acyl-CoA N-acyltransferases (Nat)"/>
    <property type="match status" value="1"/>
</dbReference>
<protein>
    <recommendedName>
        <fullName evidence="8">N-acetyltransferase domain-containing protein</fullName>
    </recommendedName>
</protein>
<feature type="compositionally biased region" description="Low complexity" evidence="7">
    <location>
        <begin position="458"/>
        <end position="471"/>
    </location>
</feature>
<dbReference type="STRING" id="1664694.A0A0N0NMM3"/>
<dbReference type="InterPro" id="IPR052360">
    <property type="entry name" value="Transcr_Regulatory_Proteins"/>
</dbReference>
<sequence>MVVAIGAFNEAVDHEDAEVSRQLQTLALEQYSRALEQTVSRIEIIAQEHLLIAALMFSFFESIRGHTLAALRQLYSAISALLRHWTDDRAIPVIEDDLRPILAFTHVRASALYPQILQIPAPLNGDLPQRFDSMNEAHLHFFAIAQRISTELDLEYRRGSSADRPALTGAGFLARFNAWRERFVEFINGPEPTCHCEVSQVEIHHRLGILFMQIQYLSAAIRLRAGVIASEMAFDSHVEDIKRILNLHEQIMLLFRRPDYDGPAAARCLGFTPSVLPTLAMLGLRCRDAATRRRITAIIRSAGNGGNQLGNKLAAEILEKVTEVEESLATRQPAQEAADIPIEARLVISAVTMFKYDAGTQQFAIVSDYGDPDLVRVRYLRPHTVTATEAGDEKQLQSIKPQTPFNYNDISSNTSVKISGSSSPQRSSLPSYTQPTTTTPPHKMSTTTMPNPTPRPNPTSTLTTPTEPSENVSDITISLANPTHTDALVTLINEAFYSDTTGEAWLTDVRTPVAHSSFIQPMLSDPDLRFLIATAPTDPSALLACCFVRYNPTSAAPSQDPATAKTTAWLGFLCVRPKVHGTGLGGKMLAYAEEFIRREWPLPNGPTRVEINVVNTRTGLMGYYERKGFRRTGRQTAFPYGPRKGDGVLRDDLAMVDFGKDLGTGE</sequence>
<evidence type="ECO:0000256" key="7">
    <source>
        <dbReference type="SAM" id="MobiDB-lite"/>
    </source>
</evidence>
<evidence type="ECO:0000256" key="4">
    <source>
        <dbReference type="ARBA" id="ARBA00023125"/>
    </source>
</evidence>
<dbReference type="GeneID" id="28740088"/>
<dbReference type="GO" id="GO:0016747">
    <property type="term" value="F:acyltransferase activity, transferring groups other than amino-acyl groups"/>
    <property type="evidence" value="ECO:0007669"/>
    <property type="project" value="InterPro"/>
</dbReference>
<dbReference type="InterPro" id="IPR000182">
    <property type="entry name" value="GNAT_dom"/>
</dbReference>
<feature type="compositionally biased region" description="Low complexity" evidence="7">
    <location>
        <begin position="419"/>
        <end position="450"/>
    </location>
</feature>
<evidence type="ECO:0000256" key="3">
    <source>
        <dbReference type="ARBA" id="ARBA00023015"/>
    </source>
</evidence>
<keyword evidence="2" id="KW-0862">Zinc</keyword>
<dbReference type="RefSeq" id="XP_018000481.1">
    <property type="nucleotide sequence ID" value="XM_018148208.1"/>
</dbReference>
<dbReference type="InterPro" id="IPR016181">
    <property type="entry name" value="Acyl_CoA_acyltransferase"/>
</dbReference>
<keyword evidence="6" id="KW-0539">Nucleus</keyword>
<dbReference type="EMBL" id="LFJN01000012">
    <property type="protein sequence ID" value="KPI40518.1"/>
    <property type="molecule type" value="Genomic_DNA"/>
</dbReference>
<gene>
    <name evidence="9" type="ORF">AB675_7812</name>
</gene>
<feature type="compositionally biased region" description="Polar residues" evidence="7">
    <location>
        <begin position="396"/>
        <end position="418"/>
    </location>
</feature>
<accession>A0A0N0NMM3</accession>
<dbReference type="PANTHER" id="PTHR36206:SF12">
    <property type="entry name" value="ASPERCRYPTIN BIOSYNTHESIS CLUSTER-SPECIFIC TRANSCRIPTION REGULATOR ATNN-RELATED"/>
    <property type="match status" value="1"/>
</dbReference>
<organism evidence="9 10">
    <name type="scientific">Cyphellophora attinorum</name>
    <dbReference type="NCBI Taxonomy" id="1664694"/>
    <lineage>
        <taxon>Eukaryota</taxon>
        <taxon>Fungi</taxon>
        <taxon>Dikarya</taxon>
        <taxon>Ascomycota</taxon>
        <taxon>Pezizomycotina</taxon>
        <taxon>Eurotiomycetes</taxon>
        <taxon>Chaetothyriomycetidae</taxon>
        <taxon>Chaetothyriales</taxon>
        <taxon>Cyphellophoraceae</taxon>
        <taxon>Cyphellophora</taxon>
    </lineage>
</organism>
<dbReference type="Gene3D" id="3.40.630.30">
    <property type="match status" value="1"/>
</dbReference>
<keyword evidence="10" id="KW-1185">Reference proteome</keyword>
<proteinExistence type="predicted"/>
<dbReference type="AlphaFoldDB" id="A0A0N0NMM3"/>
<comment type="caution">
    <text evidence="9">The sequence shown here is derived from an EMBL/GenBank/DDBJ whole genome shotgun (WGS) entry which is preliminary data.</text>
</comment>
<keyword evidence="1" id="KW-0479">Metal-binding</keyword>
<dbReference type="CDD" id="cd04301">
    <property type="entry name" value="NAT_SF"/>
    <property type="match status" value="1"/>
</dbReference>
<dbReference type="PROSITE" id="PS51186">
    <property type="entry name" value="GNAT"/>
    <property type="match status" value="1"/>
</dbReference>
<evidence type="ECO:0000259" key="8">
    <source>
        <dbReference type="PROSITE" id="PS51186"/>
    </source>
</evidence>
<evidence type="ECO:0000256" key="2">
    <source>
        <dbReference type="ARBA" id="ARBA00022833"/>
    </source>
</evidence>
<dbReference type="Pfam" id="PF00583">
    <property type="entry name" value="Acetyltransf_1"/>
    <property type="match status" value="1"/>
</dbReference>
<evidence type="ECO:0000313" key="10">
    <source>
        <dbReference type="Proteomes" id="UP000038010"/>
    </source>
</evidence>
<keyword evidence="3" id="KW-0805">Transcription regulation</keyword>
<evidence type="ECO:0000256" key="6">
    <source>
        <dbReference type="ARBA" id="ARBA00023242"/>
    </source>
</evidence>
<dbReference type="VEuPathDB" id="FungiDB:AB675_7812"/>